<dbReference type="Proteomes" id="UP001162131">
    <property type="component" value="Unassembled WGS sequence"/>
</dbReference>
<comment type="caution">
    <text evidence="1">The sequence shown here is derived from an EMBL/GenBank/DDBJ whole genome shotgun (WGS) entry which is preliminary data.</text>
</comment>
<reference evidence="1" key="1">
    <citation type="submission" date="2021-09" db="EMBL/GenBank/DDBJ databases">
        <authorList>
            <consortium name="AG Swart"/>
            <person name="Singh M."/>
            <person name="Singh A."/>
            <person name="Seah K."/>
            <person name="Emmerich C."/>
        </authorList>
    </citation>
    <scope>NUCLEOTIDE SEQUENCE</scope>
    <source>
        <strain evidence="1">ATCC30299</strain>
    </source>
</reference>
<sequence length="83" mass="9829">MAEEIIFFHLFNWKLELKTYMCILQESLKSYQKILINKDPLKVLWLSTKAMENLLISQMLNAFMLTPGAQEWFTLTTIALSYH</sequence>
<proteinExistence type="predicted"/>
<gene>
    <name evidence="1" type="ORF">BSTOLATCC_MIC66226</name>
</gene>
<keyword evidence="2" id="KW-1185">Reference proteome</keyword>
<organism evidence="1 2">
    <name type="scientific">Blepharisma stoltei</name>
    <dbReference type="NCBI Taxonomy" id="1481888"/>
    <lineage>
        <taxon>Eukaryota</taxon>
        <taxon>Sar</taxon>
        <taxon>Alveolata</taxon>
        <taxon>Ciliophora</taxon>
        <taxon>Postciliodesmatophora</taxon>
        <taxon>Heterotrichea</taxon>
        <taxon>Heterotrichida</taxon>
        <taxon>Blepharismidae</taxon>
        <taxon>Blepharisma</taxon>
    </lineage>
</organism>
<accession>A0AAU9KF21</accession>
<name>A0AAU9KF21_9CILI</name>
<dbReference type="AlphaFoldDB" id="A0AAU9KF21"/>
<protein>
    <submittedName>
        <fullName evidence="1">Uncharacterized protein</fullName>
    </submittedName>
</protein>
<evidence type="ECO:0000313" key="2">
    <source>
        <dbReference type="Proteomes" id="UP001162131"/>
    </source>
</evidence>
<dbReference type="EMBL" id="CAJZBQ010000064">
    <property type="protein sequence ID" value="CAG9336349.1"/>
    <property type="molecule type" value="Genomic_DNA"/>
</dbReference>
<evidence type="ECO:0000313" key="1">
    <source>
        <dbReference type="EMBL" id="CAG9336349.1"/>
    </source>
</evidence>